<sequence length="353" mass="37141">MIRIGLVVPQRGPTGMFGPSCVAAARMAVEEVNQGAGIVGQAVELVVIDAGGAPEAVADAVEHQMLSGGLHAVTGWHISSVRRAIIPRLGGRVPYVYPALYEGGEAALGTFCTGEVPEAQIRPVLEWMRQNLGVSRWFIAGSDYVWPRQTAAAAAEFIRGLGLELAGTDFVPLGASGAEVSQLVGQVERSGAHGVLMLFPGQDGVEFNRRFSAAGLDSSVLRFSPLLEENMLMAIGADSGEGLFTSAGYFRSAASAGAMDFQSRFAAAYGTEAPALNSMAESTYSALHVIAALAQRGGGLSVPQMSWAAEGEVLEVPRGELRFEDGNVRQDVYLAAAEGLDLSIVDKLEPQRF</sequence>
<dbReference type="EMBL" id="BMIS01000007">
    <property type="protein sequence ID" value="GGE70833.1"/>
    <property type="molecule type" value="Genomic_DNA"/>
</dbReference>
<dbReference type="PANTHER" id="PTHR47628">
    <property type="match status" value="1"/>
</dbReference>
<evidence type="ECO:0000256" key="2">
    <source>
        <dbReference type="ARBA" id="ARBA00022448"/>
    </source>
</evidence>
<comment type="similarity">
    <text evidence="1">Belongs to the leucine-binding protein family.</text>
</comment>
<dbReference type="InterPro" id="IPR000709">
    <property type="entry name" value="Leu_Ile_Val-bd"/>
</dbReference>
<comment type="caution">
    <text evidence="6">The sequence shown here is derived from an EMBL/GenBank/DDBJ whole genome shotgun (WGS) entry which is preliminary data.</text>
</comment>
<dbReference type="RefSeq" id="WP_188684785.1">
    <property type="nucleotide sequence ID" value="NZ_BMIS01000007.1"/>
</dbReference>
<organism evidence="6 7">
    <name type="scientific">Nesterenkonia cremea</name>
    <dbReference type="NCBI Taxonomy" id="1882340"/>
    <lineage>
        <taxon>Bacteria</taxon>
        <taxon>Bacillati</taxon>
        <taxon>Actinomycetota</taxon>
        <taxon>Actinomycetes</taxon>
        <taxon>Micrococcales</taxon>
        <taxon>Micrococcaceae</taxon>
        <taxon>Nesterenkonia</taxon>
    </lineage>
</organism>
<dbReference type="CDD" id="cd06358">
    <property type="entry name" value="PBP1_NHase"/>
    <property type="match status" value="1"/>
</dbReference>
<evidence type="ECO:0000313" key="7">
    <source>
        <dbReference type="Proteomes" id="UP000633136"/>
    </source>
</evidence>
<proteinExistence type="inferred from homology"/>
<dbReference type="PANTHER" id="PTHR47628:SF1">
    <property type="entry name" value="ALIPHATIC AMIDASE EXPRESSION-REGULATING PROTEIN"/>
    <property type="match status" value="1"/>
</dbReference>
<accession>A0A917ARY0</accession>
<protein>
    <recommendedName>
        <fullName evidence="5">Leucine-binding protein domain-containing protein</fullName>
    </recommendedName>
</protein>
<gene>
    <name evidence="6" type="ORF">GCM10011401_17500</name>
</gene>
<dbReference type="InterPro" id="IPR028081">
    <property type="entry name" value="Leu-bd"/>
</dbReference>
<feature type="domain" description="Leucine-binding protein" evidence="5">
    <location>
        <begin position="2"/>
        <end position="337"/>
    </location>
</feature>
<dbReference type="Proteomes" id="UP000633136">
    <property type="component" value="Unassembled WGS sequence"/>
</dbReference>
<keyword evidence="3" id="KW-0732">Signal</keyword>
<dbReference type="Pfam" id="PF13458">
    <property type="entry name" value="Peripla_BP_6"/>
    <property type="match status" value="1"/>
</dbReference>
<evidence type="ECO:0000256" key="3">
    <source>
        <dbReference type="ARBA" id="ARBA00022729"/>
    </source>
</evidence>
<evidence type="ECO:0000256" key="4">
    <source>
        <dbReference type="ARBA" id="ARBA00022970"/>
    </source>
</evidence>
<evidence type="ECO:0000259" key="5">
    <source>
        <dbReference type="Pfam" id="PF13458"/>
    </source>
</evidence>
<dbReference type="AlphaFoldDB" id="A0A917ARY0"/>
<reference evidence="6" key="2">
    <citation type="submission" date="2020-09" db="EMBL/GenBank/DDBJ databases">
        <authorList>
            <person name="Sun Q."/>
            <person name="Zhou Y."/>
        </authorList>
    </citation>
    <scope>NUCLEOTIDE SEQUENCE</scope>
    <source>
        <strain evidence="6">CGMCC 1.15388</strain>
    </source>
</reference>
<name>A0A917ARY0_9MICC</name>
<dbReference type="Gene3D" id="3.40.50.2300">
    <property type="match status" value="2"/>
</dbReference>
<keyword evidence="2" id="KW-0813">Transport</keyword>
<dbReference type="InterPro" id="IPR028082">
    <property type="entry name" value="Peripla_BP_I"/>
</dbReference>
<keyword evidence="4" id="KW-0029">Amino-acid transport</keyword>
<dbReference type="GO" id="GO:0006865">
    <property type="term" value="P:amino acid transport"/>
    <property type="evidence" value="ECO:0007669"/>
    <property type="project" value="UniProtKB-KW"/>
</dbReference>
<keyword evidence="7" id="KW-1185">Reference proteome</keyword>
<dbReference type="PRINTS" id="PR00337">
    <property type="entry name" value="LEUILEVALBP"/>
</dbReference>
<reference evidence="6" key="1">
    <citation type="journal article" date="2014" name="Int. J. Syst. Evol. Microbiol.">
        <title>Complete genome sequence of Corynebacterium casei LMG S-19264T (=DSM 44701T), isolated from a smear-ripened cheese.</title>
        <authorList>
            <consortium name="US DOE Joint Genome Institute (JGI-PGF)"/>
            <person name="Walter F."/>
            <person name="Albersmeier A."/>
            <person name="Kalinowski J."/>
            <person name="Ruckert C."/>
        </authorList>
    </citation>
    <scope>NUCLEOTIDE SEQUENCE</scope>
    <source>
        <strain evidence="6">CGMCC 1.15388</strain>
    </source>
</reference>
<dbReference type="SUPFAM" id="SSF53822">
    <property type="entry name" value="Periplasmic binding protein-like I"/>
    <property type="match status" value="1"/>
</dbReference>
<evidence type="ECO:0000256" key="1">
    <source>
        <dbReference type="ARBA" id="ARBA00010062"/>
    </source>
</evidence>
<evidence type="ECO:0000313" key="6">
    <source>
        <dbReference type="EMBL" id="GGE70833.1"/>
    </source>
</evidence>